<feature type="transmembrane region" description="Helical" evidence="1">
    <location>
        <begin position="69"/>
        <end position="89"/>
    </location>
</feature>
<name>A0A5N6KAN0_MONLA</name>
<keyword evidence="1" id="KW-0812">Transmembrane</keyword>
<sequence length="183" mass="21015">MSITLRQQYGVFGVYMQHSKFSFLHDPGCFTLQAMISNICSGSNDYRGANFNVFSSFTSTHDAIQSDYVMIQSFIFLLLWTVTPFILFFRDYLPEVFASGSLSRGHTFVGRAKDGEWLCTSGWVAVALCICAGKKGRDVYERAWVDERENENFVRSKIKMWVELLRIGRARSKRKNANADQMR</sequence>
<evidence type="ECO:0000256" key="1">
    <source>
        <dbReference type="SAM" id="Phobius"/>
    </source>
</evidence>
<dbReference type="EMBL" id="VIGI01000005">
    <property type="protein sequence ID" value="KAB8300256.1"/>
    <property type="molecule type" value="Genomic_DNA"/>
</dbReference>
<evidence type="ECO:0000313" key="2">
    <source>
        <dbReference type="EMBL" id="KAB8300256.1"/>
    </source>
</evidence>
<evidence type="ECO:0000313" key="3">
    <source>
        <dbReference type="Proteomes" id="UP000326757"/>
    </source>
</evidence>
<keyword evidence="1" id="KW-0472">Membrane</keyword>
<dbReference type="Proteomes" id="UP000326757">
    <property type="component" value="Unassembled WGS sequence"/>
</dbReference>
<protein>
    <submittedName>
        <fullName evidence="2">Uncharacterized protein</fullName>
    </submittedName>
</protein>
<keyword evidence="3" id="KW-1185">Reference proteome</keyword>
<organism evidence="2 3">
    <name type="scientific">Monilinia laxa</name>
    <name type="common">Brown rot fungus</name>
    <name type="synonym">Sclerotinia laxa</name>
    <dbReference type="NCBI Taxonomy" id="61186"/>
    <lineage>
        <taxon>Eukaryota</taxon>
        <taxon>Fungi</taxon>
        <taxon>Dikarya</taxon>
        <taxon>Ascomycota</taxon>
        <taxon>Pezizomycotina</taxon>
        <taxon>Leotiomycetes</taxon>
        <taxon>Helotiales</taxon>
        <taxon>Sclerotiniaceae</taxon>
        <taxon>Monilinia</taxon>
    </lineage>
</organism>
<keyword evidence="1" id="KW-1133">Transmembrane helix</keyword>
<comment type="caution">
    <text evidence="2">The sequence shown here is derived from an EMBL/GenBank/DDBJ whole genome shotgun (WGS) entry which is preliminary data.</text>
</comment>
<gene>
    <name evidence="2" type="ORF">EYC80_000462</name>
</gene>
<reference evidence="2 3" key="1">
    <citation type="submission" date="2019-06" db="EMBL/GenBank/DDBJ databases">
        <title>Genome Sequence of the Brown Rot Fungal Pathogen Monilinia laxa.</title>
        <authorList>
            <person name="De Miccolis Angelini R.M."/>
            <person name="Landi L."/>
            <person name="Abate D."/>
            <person name="Pollastro S."/>
            <person name="Romanazzi G."/>
            <person name="Faretra F."/>
        </authorList>
    </citation>
    <scope>NUCLEOTIDE SEQUENCE [LARGE SCALE GENOMIC DNA]</scope>
    <source>
        <strain evidence="2 3">Mlax316</strain>
    </source>
</reference>
<dbReference type="AlphaFoldDB" id="A0A5N6KAN0"/>
<accession>A0A5N6KAN0</accession>
<proteinExistence type="predicted"/>